<dbReference type="Proteomes" id="UP000318538">
    <property type="component" value="Chromosome"/>
</dbReference>
<name>A0A517N902_9BACT</name>
<dbReference type="AlphaFoldDB" id="A0A517N902"/>
<protein>
    <submittedName>
        <fullName evidence="1">Uncharacterized protein</fullName>
    </submittedName>
</protein>
<dbReference type="KEGG" id="rlc:K227x_18620"/>
<evidence type="ECO:0000313" key="1">
    <source>
        <dbReference type="EMBL" id="QDT03478.1"/>
    </source>
</evidence>
<sequence>MPDPRGALPTRRSDRAAFITEPRAVHRSPSFNRVPTGPRVPCQIRAARRPRGEAIRPLAYRNLAPSIVPLRLTACPSGRAFWVRCARRDAHAAKRHGRWHDENLAPSIVHLRFTACPSGRAFWVWCARGDAHAVKRLGRGNDGNLAQFIVPVRLTACPSGRAFSVWCARGDAHAVKRLGGGNDGNSCSSSFPFV</sequence>
<dbReference type="EMBL" id="CP036525">
    <property type="protein sequence ID" value="QDT03478.1"/>
    <property type="molecule type" value="Genomic_DNA"/>
</dbReference>
<keyword evidence="2" id="KW-1185">Reference proteome</keyword>
<proteinExistence type="predicted"/>
<organism evidence="1 2">
    <name type="scientific">Rubripirellula lacrimiformis</name>
    <dbReference type="NCBI Taxonomy" id="1930273"/>
    <lineage>
        <taxon>Bacteria</taxon>
        <taxon>Pseudomonadati</taxon>
        <taxon>Planctomycetota</taxon>
        <taxon>Planctomycetia</taxon>
        <taxon>Pirellulales</taxon>
        <taxon>Pirellulaceae</taxon>
        <taxon>Rubripirellula</taxon>
    </lineage>
</organism>
<evidence type="ECO:0000313" key="2">
    <source>
        <dbReference type="Proteomes" id="UP000318538"/>
    </source>
</evidence>
<gene>
    <name evidence="1" type="ORF">K227x_18620</name>
</gene>
<reference evidence="1 2" key="1">
    <citation type="submission" date="2019-02" db="EMBL/GenBank/DDBJ databases">
        <title>Deep-cultivation of Planctomycetes and their phenomic and genomic characterization uncovers novel biology.</title>
        <authorList>
            <person name="Wiegand S."/>
            <person name="Jogler M."/>
            <person name="Boedeker C."/>
            <person name="Pinto D."/>
            <person name="Vollmers J."/>
            <person name="Rivas-Marin E."/>
            <person name="Kohn T."/>
            <person name="Peeters S.H."/>
            <person name="Heuer A."/>
            <person name="Rast P."/>
            <person name="Oberbeckmann S."/>
            <person name="Bunk B."/>
            <person name="Jeske O."/>
            <person name="Meyerdierks A."/>
            <person name="Storesund J.E."/>
            <person name="Kallscheuer N."/>
            <person name="Luecker S."/>
            <person name="Lage O.M."/>
            <person name="Pohl T."/>
            <person name="Merkel B.J."/>
            <person name="Hornburger P."/>
            <person name="Mueller R.-W."/>
            <person name="Bruemmer F."/>
            <person name="Labrenz M."/>
            <person name="Spormann A.M."/>
            <person name="Op den Camp H."/>
            <person name="Overmann J."/>
            <person name="Amann R."/>
            <person name="Jetten M.S.M."/>
            <person name="Mascher T."/>
            <person name="Medema M.H."/>
            <person name="Devos D.P."/>
            <person name="Kaster A.-K."/>
            <person name="Ovreas L."/>
            <person name="Rohde M."/>
            <person name="Galperin M.Y."/>
            <person name="Jogler C."/>
        </authorList>
    </citation>
    <scope>NUCLEOTIDE SEQUENCE [LARGE SCALE GENOMIC DNA]</scope>
    <source>
        <strain evidence="1 2">K22_7</strain>
    </source>
</reference>
<accession>A0A517N902</accession>